<sequence>MTLLDSIGNRVCMAGSWLGVAYILYWHLMR</sequence>
<proteinExistence type="predicted"/>
<organism evidence="2 3">
    <name type="scientific">Novosphingobium mathurense</name>
    <dbReference type="NCBI Taxonomy" id="428990"/>
    <lineage>
        <taxon>Bacteria</taxon>
        <taxon>Pseudomonadati</taxon>
        <taxon>Pseudomonadota</taxon>
        <taxon>Alphaproteobacteria</taxon>
        <taxon>Sphingomonadales</taxon>
        <taxon>Sphingomonadaceae</taxon>
        <taxon>Novosphingobium</taxon>
    </lineage>
</organism>
<keyword evidence="1" id="KW-0472">Membrane</keyword>
<feature type="transmembrane region" description="Helical" evidence="1">
    <location>
        <begin position="7"/>
        <end position="28"/>
    </location>
</feature>
<keyword evidence="3" id="KW-1185">Reference proteome</keyword>
<evidence type="ECO:0000256" key="1">
    <source>
        <dbReference type="SAM" id="Phobius"/>
    </source>
</evidence>
<accession>A0A1U6HL06</accession>
<protein>
    <submittedName>
        <fullName evidence="2">Uncharacterized protein</fullName>
    </submittedName>
</protein>
<keyword evidence="1" id="KW-1133">Transmembrane helix</keyword>
<gene>
    <name evidence="2" type="ORF">SAMN06295987_102671</name>
</gene>
<reference evidence="3" key="1">
    <citation type="submission" date="2017-02" db="EMBL/GenBank/DDBJ databases">
        <authorList>
            <person name="Varghese N."/>
            <person name="Submissions S."/>
        </authorList>
    </citation>
    <scope>NUCLEOTIDE SEQUENCE [LARGE SCALE GENOMIC DNA]</scope>
    <source>
        <strain evidence="3">SM117</strain>
    </source>
</reference>
<evidence type="ECO:0000313" key="3">
    <source>
        <dbReference type="Proteomes" id="UP000190989"/>
    </source>
</evidence>
<dbReference type="AlphaFoldDB" id="A0A1U6HL06"/>
<dbReference type="EMBL" id="FVZE01000002">
    <property type="protein sequence ID" value="SLJ96438.1"/>
    <property type="molecule type" value="Genomic_DNA"/>
</dbReference>
<evidence type="ECO:0000313" key="2">
    <source>
        <dbReference type="EMBL" id="SLJ96438.1"/>
    </source>
</evidence>
<name>A0A1U6HL06_9SPHN</name>
<dbReference type="Proteomes" id="UP000190989">
    <property type="component" value="Unassembled WGS sequence"/>
</dbReference>
<keyword evidence="1" id="KW-0812">Transmembrane</keyword>